<dbReference type="AlphaFoldDB" id="A0AAV1Z615"/>
<protein>
    <submittedName>
        <fullName evidence="1">Uncharacterized protein</fullName>
    </submittedName>
</protein>
<comment type="caution">
    <text evidence="1">The sequence shown here is derived from an EMBL/GenBank/DDBJ whole genome shotgun (WGS) entry which is preliminary data.</text>
</comment>
<dbReference type="EMBL" id="CAXIEN010000026">
    <property type="protein sequence ID" value="CAL1267040.1"/>
    <property type="molecule type" value="Genomic_DNA"/>
</dbReference>
<organism evidence="1 2">
    <name type="scientific">Larinioides sclopetarius</name>
    <dbReference type="NCBI Taxonomy" id="280406"/>
    <lineage>
        <taxon>Eukaryota</taxon>
        <taxon>Metazoa</taxon>
        <taxon>Ecdysozoa</taxon>
        <taxon>Arthropoda</taxon>
        <taxon>Chelicerata</taxon>
        <taxon>Arachnida</taxon>
        <taxon>Araneae</taxon>
        <taxon>Araneomorphae</taxon>
        <taxon>Entelegynae</taxon>
        <taxon>Araneoidea</taxon>
        <taxon>Araneidae</taxon>
        <taxon>Larinioides</taxon>
    </lineage>
</organism>
<reference evidence="1 2" key="1">
    <citation type="submission" date="2024-04" db="EMBL/GenBank/DDBJ databases">
        <authorList>
            <person name="Rising A."/>
            <person name="Reimegard J."/>
            <person name="Sonavane S."/>
            <person name="Akerstrom W."/>
            <person name="Nylinder S."/>
            <person name="Hedman E."/>
            <person name="Kallberg Y."/>
        </authorList>
    </citation>
    <scope>NUCLEOTIDE SEQUENCE [LARGE SCALE GENOMIC DNA]</scope>
</reference>
<keyword evidence="2" id="KW-1185">Reference proteome</keyword>
<gene>
    <name evidence="1" type="ORF">LARSCL_LOCUS3424</name>
</gene>
<dbReference type="Proteomes" id="UP001497382">
    <property type="component" value="Unassembled WGS sequence"/>
</dbReference>
<name>A0AAV1Z615_9ARAC</name>
<accession>A0AAV1Z615</accession>
<evidence type="ECO:0000313" key="1">
    <source>
        <dbReference type="EMBL" id="CAL1267040.1"/>
    </source>
</evidence>
<proteinExistence type="predicted"/>
<evidence type="ECO:0000313" key="2">
    <source>
        <dbReference type="Proteomes" id="UP001497382"/>
    </source>
</evidence>
<sequence length="101" mass="11292">MIQFLLSNCFARQGGSLHLNWHWIPIPNVTDVSAQLCTPCSQEILHFKLPPKNQVLDEDCVTGESFHDTENTYIGGLQAFLLSSKTIQFQSSPTSISSMHN</sequence>